<name>A0A2N5VY22_9BASI</name>
<dbReference type="Proteomes" id="UP000235388">
    <property type="component" value="Unassembled WGS sequence"/>
</dbReference>
<comment type="caution">
    <text evidence="1">The sequence shown here is derived from an EMBL/GenBank/DDBJ whole genome shotgun (WGS) entry which is preliminary data.</text>
</comment>
<organism evidence="1 2">
    <name type="scientific">Puccinia coronata f. sp. avenae</name>
    <dbReference type="NCBI Taxonomy" id="200324"/>
    <lineage>
        <taxon>Eukaryota</taxon>
        <taxon>Fungi</taxon>
        <taxon>Dikarya</taxon>
        <taxon>Basidiomycota</taxon>
        <taxon>Pucciniomycotina</taxon>
        <taxon>Pucciniomycetes</taxon>
        <taxon>Pucciniales</taxon>
        <taxon>Pucciniaceae</taxon>
        <taxon>Puccinia</taxon>
    </lineage>
</organism>
<evidence type="ECO:0000313" key="2">
    <source>
        <dbReference type="Proteomes" id="UP000235388"/>
    </source>
</evidence>
<reference evidence="1 2" key="1">
    <citation type="submission" date="2017-11" db="EMBL/GenBank/DDBJ databases">
        <title>De novo assembly and phasing of dikaryotic genomes from two isolates of Puccinia coronata f. sp. avenae, the causal agent of oat crown rust.</title>
        <authorList>
            <person name="Miller M.E."/>
            <person name="Zhang Y."/>
            <person name="Omidvar V."/>
            <person name="Sperschneider J."/>
            <person name="Schwessinger B."/>
            <person name="Raley C."/>
            <person name="Palmer J.M."/>
            <person name="Garnica D."/>
            <person name="Upadhyaya N."/>
            <person name="Rathjen J."/>
            <person name="Taylor J.M."/>
            <person name="Park R.F."/>
            <person name="Dodds P.N."/>
            <person name="Hirsch C.D."/>
            <person name="Kianian S.F."/>
            <person name="Figueroa M."/>
        </authorList>
    </citation>
    <scope>NUCLEOTIDE SEQUENCE [LARGE SCALE GENOMIC DNA]</scope>
    <source>
        <strain evidence="1">12NC29</strain>
    </source>
</reference>
<accession>A0A2N5VY22</accession>
<protein>
    <submittedName>
        <fullName evidence="1">Uncharacterized protein</fullName>
    </submittedName>
</protein>
<dbReference type="AlphaFoldDB" id="A0A2N5VY22"/>
<dbReference type="EMBL" id="PGCJ01000039">
    <property type="protein sequence ID" value="PLW54893.1"/>
    <property type="molecule type" value="Genomic_DNA"/>
</dbReference>
<evidence type="ECO:0000313" key="1">
    <source>
        <dbReference type="EMBL" id="PLW54893.1"/>
    </source>
</evidence>
<proteinExistence type="predicted"/>
<keyword evidence="2" id="KW-1185">Reference proteome</keyword>
<sequence length="72" mass="8133">MGRRPANPKRVPSKILESSLIPNNLQGFEDQIFGQSKFPKERSRMNWVLPGLQVFASLKAKTATADFPVQMM</sequence>
<gene>
    <name evidence="1" type="ORF">PCANC_05952</name>
</gene>